<protein>
    <submittedName>
        <fullName evidence="1">Uncharacterized protein</fullName>
    </submittedName>
</protein>
<sequence length="109" mass="11528">MHRYTKPLGGLSIELSVLTPTLSECGRAAAAADKLSAEVQQSEAADELIAPLPPDKPPLLLPLISSVLANDSATSRSLVPPPAPPFPEVSFCVCLHLVFGLFITANRRI</sequence>
<proteinExistence type="predicted"/>
<name>A0A3P7NZ61_DIBLA</name>
<dbReference type="Proteomes" id="UP000281553">
    <property type="component" value="Unassembled WGS sequence"/>
</dbReference>
<dbReference type="AlphaFoldDB" id="A0A3P7NZ61"/>
<organism evidence="1 2">
    <name type="scientific">Dibothriocephalus latus</name>
    <name type="common">Fish tapeworm</name>
    <name type="synonym">Diphyllobothrium latum</name>
    <dbReference type="NCBI Taxonomy" id="60516"/>
    <lineage>
        <taxon>Eukaryota</taxon>
        <taxon>Metazoa</taxon>
        <taxon>Spiralia</taxon>
        <taxon>Lophotrochozoa</taxon>
        <taxon>Platyhelminthes</taxon>
        <taxon>Cestoda</taxon>
        <taxon>Eucestoda</taxon>
        <taxon>Diphyllobothriidea</taxon>
        <taxon>Diphyllobothriidae</taxon>
        <taxon>Dibothriocephalus</taxon>
    </lineage>
</organism>
<reference evidence="1 2" key="1">
    <citation type="submission" date="2018-11" db="EMBL/GenBank/DDBJ databases">
        <authorList>
            <consortium name="Pathogen Informatics"/>
        </authorList>
    </citation>
    <scope>NUCLEOTIDE SEQUENCE [LARGE SCALE GENOMIC DNA]</scope>
</reference>
<evidence type="ECO:0000313" key="2">
    <source>
        <dbReference type="Proteomes" id="UP000281553"/>
    </source>
</evidence>
<evidence type="ECO:0000313" key="1">
    <source>
        <dbReference type="EMBL" id="VDN10876.1"/>
    </source>
</evidence>
<accession>A0A3P7NZ61</accession>
<gene>
    <name evidence="1" type="ORF">DILT_LOCUS6707</name>
</gene>
<dbReference type="EMBL" id="UYRU01050192">
    <property type="protein sequence ID" value="VDN10876.1"/>
    <property type="molecule type" value="Genomic_DNA"/>
</dbReference>
<keyword evidence="2" id="KW-1185">Reference proteome</keyword>